<feature type="domain" description="Sushi" evidence="13">
    <location>
        <begin position="504"/>
        <end position="565"/>
    </location>
</feature>
<dbReference type="SUPFAM" id="SSF57196">
    <property type="entry name" value="EGF/Laminin"/>
    <property type="match status" value="2"/>
</dbReference>
<dbReference type="PANTHER" id="PTHR24033">
    <property type="entry name" value="EGF-LIKE DOMAIN-CONTAINING PROTEIN"/>
    <property type="match status" value="1"/>
</dbReference>
<dbReference type="Gene3D" id="2.10.50.10">
    <property type="entry name" value="Tumor Necrosis Factor Receptor, subunit A, domain 2"/>
    <property type="match status" value="3"/>
</dbReference>
<dbReference type="SUPFAM" id="SSF57535">
    <property type="entry name" value="Complement control module/SCR domain"/>
    <property type="match status" value="4"/>
</dbReference>
<feature type="signal peptide" evidence="10">
    <location>
        <begin position="1"/>
        <end position="19"/>
    </location>
</feature>
<evidence type="ECO:0000313" key="14">
    <source>
        <dbReference type="EMBL" id="KAL3870912.1"/>
    </source>
</evidence>
<proteinExistence type="predicted"/>
<name>A0ABD3WAL1_SINWO</name>
<keyword evidence="5 7" id="KW-1015">Disulfide bond</keyword>
<dbReference type="SMART" id="SM00181">
    <property type="entry name" value="EGF"/>
    <property type="match status" value="2"/>
</dbReference>
<reference evidence="14 15" key="1">
    <citation type="submission" date="2024-11" db="EMBL/GenBank/DDBJ databases">
        <title>Chromosome-level genome assembly of the freshwater bivalve Anodonta woodiana.</title>
        <authorList>
            <person name="Chen X."/>
        </authorList>
    </citation>
    <scope>NUCLEOTIDE SEQUENCE [LARGE SCALE GENOMIC DNA]</scope>
    <source>
        <strain evidence="14">MN2024</strain>
        <tissue evidence="14">Gills</tissue>
    </source>
</reference>
<feature type="disulfide bond" evidence="7">
    <location>
        <begin position="1045"/>
        <end position="1055"/>
    </location>
</feature>
<keyword evidence="9" id="KW-1133">Transmembrane helix</keyword>
<keyword evidence="4" id="KW-0677">Repeat</keyword>
<evidence type="ECO:0000256" key="3">
    <source>
        <dbReference type="ARBA" id="ARBA00022536"/>
    </source>
</evidence>
<evidence type="ECO:0000256" key="5">
    <source>
        <dbReference type="ARBA" id="ARBA00023157"/>
    </source>
</evidence>
<dbReference type="SMART" id="SM00032">
    <property type="entry name" value="CCP"/>
    <property type="match status" value="4"/>
</dbReference>
<dbReference type="Gene3D" id="2.10.25.10">
    <property type="entry name" value="Laminin"/>
    <property type="match status" value="2"/>
</dbReference>
<keyword evidence="6" id="KW-0325">Glycoprotein</keyword>
<keyword evidence="3 7" id="KW-0245">EGF-like domain</keyword>
<dbReference type="InterPro" id="IPR011641">
    <property type="entry name" value="Tyr-kin_ephrin_A/B_rcpt-like"/>
</dbReference>
<accession>A0ABD3WAL1</accession>
<evidence type="ECO:0000256" key="8">
    <source>
        <dbReference type="PROSITE-ProRule" id="PRU00302"/>
    </source>
</evidence>
<dbReference type="FunFam" id="2.10.25.10:FF:000045">
    <property type="entry name" value="Slit guidance ligand 2"/>
    <property type="match status" value="1"/>
</dbReference>
<feature type="domain" description="Sushi" evidence="13">
    <location>
        <begin position="435"/>
        <end position="503"/>
    </location>
</feature>
<dbReference type="SMART" id="SM00179">
    <property type="entry name" value="EGF_CA"/>
    <property type="match status" value="2"/>
</dbReference>
<evidence type="ECO:0000256" key="10">
    <source>
        <dbReference type="SAM" id="SignalP"/>
    </source>
</evidence>
<dbReference type="PROSITE" id="PS50026">
    <property type="entry name" value="EGF_3"/>
    <property type="match status" value="2"/>
</dbReference>
<feature type="disulfide bond" evidence="7">
    <location>
        <begin position="1066"/>
        <end position="1075"/>
    </location>
</feature>
<dbReference type="CDD" id="cd00033">
    <property type="entry name" value="CCP"/>
    <property type="match status" value="3"/>
</dbReference>
<evidence type="ECO:0000256" key="2">
    <source>
        <dbReference type="ARBA" id="ARBA00022525"/>
    </source>
</evidence>
<evidence type="ECO:0000259" key="12">
    <source>
        <dbReference type="PROSITE" id="PS50825"/>
    </source>
</evidence>
<feature type="domain" description="HYR" evidence="12">
    <location>
        <begin position="134"/>
        <end position="224"/>
    </location>
</feature>
<dbReference type="InterPro" id="IPR036383">
    <property type="entry name" value="TSP1_rpt_sf"/>
</dbReference>
<dbReference type="PANTHER" id="PTHR24033:SF151">
    <property type="entry name" value="NOTCH 2"/>
    <property type="match status" value="1"/>
</dbReference>
<feature type="transmembrane region" description="Helical" evidence="9">
    <location>
        <begin position="1477"/>
        <end position="1500"/>
    </location>
</feature>
<keyword evidence="2" id="KW-0964">Secreted</keyword>
<dbReference type="FunFam" id="2.20.100.10:FF:000002">
    <property type="entry name" value="Unc-5 netrin receptor C"/>
    <property type="match status" value="1"/>
</dbReference>
<evidence type="ECO:0000256" key="6">
    <source>
        <dbReference type="ARBA" id="ARBA00023180"/>
    </source>
</evidence>
<dbReference type="InterPro" id="IPR009030">
    <property type="entry name" value="Growth_fac_rcpt_cys_sf"/>
</dbReference>
<keyword evidence="15" id="KW-1185">Reference proteome</keyword>
<dbReference type="Pfam" id="PF07699">
    <property type="entry name" value="Ephrin_rec_like"/>
    <property type="match status" value="3"/>
</dbReference>
<dbReference type="InterPro" id="IPR003410">
    <property type="entry name" value="HYR_dom"/>
</dbReference>
<keyword evidence="8" id="KW-0768">Sushi</keyword>
<dbReference type="Pfam" id="PF00084">
    <property type="entry name" value="Sushi"/>
    <property type="match status" value="2"/>
</dbReference>
<dbReference type="PROSITE" id="PS50923">
    <property type="entry name" value="SUSHI"/>
    <property type="match status" value="4"/>
</dbReference>
<dbReference type="Pfam" id="PF00008">
    <property type="entry name" value="EGF"/>
    <property type="match status" value="1"/>
</dbReference>
<gene>
    <name evidence="14" type="ORF">ACJMK2_038940</name>
</gene>
<feature type="domain" description="EGF-like" evidence="11">
    <location>
        <begin position="1078"/>
        <end position="1114"/>
    </location>
</feature>
<dbReference type="SMART" id="SM01411">
    <property type="entry name" value="Ephrin_rec_like"/>
    <property type="match status" value="4"/>
</dbReference>
<evidence type="ECO:0000256" key="9">
    <source>
        <dbReference type="SAM" id="Phobius"/>
    </source>
</evidence>
<feature type="domain" description="HYR" evidence="12">
    <location>
        <begin position="347"/>
        <end position="434"/>
    </location>
</feature>
<dbReference type="InterPro" id="IPR051830">
    <property type="entry name" value="NOTCH_homolog"/>
</dbReference>
<evidence type="ECO:0008006" key="16">
    <source>
        <dbReference type="Google" id="ProtNLM"/>
    </source>
</evidence>
<evidence type="ECO:0000256" key="1">
    <source>
        <dbReference type="ARBA" id="ARBA00004613"/>
    </source>
</evidence>
<dbReference type="Gene3D" id="2.20.100.10">
    <property type="entry name" value="Thrombospondin type-1 (TSP1) repeat"/>
    <property type="match status" value="1"/>
</dbReference>
<dbReference type="GO" id="GO:0007399">
    <property type="term" value="P:nervous system development"/>
    <property type="evidence" value="ECO:0007669"/>
    <property type="project" value="UniProtKB-ARBA"/>
</dbReference>
<keyword evidence="9" id="KW-0472">Membrane</keyword>
<dbReference type="Pfam" id="PF02494">
    <property type="entry name" value="HYR"/>
    <property type="match status" value="2"/>
</dbReference>
<comment type="subcellular location">
    <subcellularLocation>
        <location evidence="1">Secreted</location>
    </subcellularLocation>
</comment>
<dbReference type="PROSITE" id="PS00022">
    <property type="entry name" value="EGF_1"/>
    <property type="match status" value="2"/>
</dbReference>
<feature type="chain" id="PRO_5044786744" description="Sushi, von Willebrand factor type A, EGF and pentraxin domain-containing protein 1" evidence="10">
    <location>
        <begin position="20"/>
        <end position="1548"/>
    </location>
</feature>
<dbReference type="SUPFAM" id="SSF57184">
    <property type="entry name" value="Growth factor receptor domain"/>
    <property type="match status" value="2"/>
</dbReference>
<dbReference type="PROSITE" id="PS50825">
    <property type="entry name" value="HYR"/>
    <property type="match status" value="2"/>
</dbReference>
<comment type="caution">
    <text evidence="7">Lacks conserved residue(s) required for the propagation of feature annotation.</text>
</comment>
<evidence type="ECO:0000313" key="15">
    <source>
        <dbReference type="Proteomes" id="UP001634394"/>
    </source>
</evidence>
<feature type="disulfide bond" evidence="7">
    <location>
        <begin position="1104"/>
        <end position="1113"/>
    </location>
</feature>
<dbReference type="PROSITE" id="PS00010">
    <property type="entry name" value="ASX_HYDROXYL"/>
    <property type="match status" value="2"/>
</dbReference>
<sequence length="1548" mass="170309">MMSALYIFLLLTLVKGTHTGTTLIQDAINAIQLGQTQKQPCDLSKLSPGYQVIHCTEHQQPCDMKCNITRMNVTKDVCCIDGIWDITNSGTAALQPGHVRHKRFWFLIPVLIAAAGLITCIILCEQKTQEVQHTRKIPTFDKESCPPPTIQQLYITDINKKKHKIDWNKPTAKDADLKEISDVRIVAGLDTGSEFPEGVHFITYVAQDEEGYQAFCSFSFTVQVIRCDPAVWPRHGYMKCTSTDPIYGTSCSIECEEGFERSGDSKSECTKSGAWTSDTSRPCSKIKCPKPSDPLNGKYACSTPGNEQEYQSICWPECNDGYGLEKMTYSHCSANKTWSTNRQPVCKDIEPPKIECAESYHHFYADSGNVKKNAVWLLPKAVDTVDGNNTRIVKISGPDVGSDLPVGFTTVQYRAVDNTQNESPICTTVLYVEEIVCPHPSLQIIDENIRFSCRNLNLGQNCTLSCRFNLPLVGDLKITCSADGRASVGKWTWSNETQPYCEDIKCPTLPAPVNGAMTCDSISARPFCSMSCMTNFDIPYRFDGRYFCLDSGRWDPNNAVPNCTVPSRPHFWNLPATLSYFSGSCNEENVLRQIKENFLKIIAKLPQQFRTNCTIDNIRVTCGAVQTRSRRAVLVDVSDKSLNGHRPVGIPSNIRHERQSNNTYNNVIQFDILVPWNQGNMSLADAYTYHDNMTFTFRDKLIDLVNAGEFDLPGYSRPSYHFDDYGMFHCENGFLDNNVCKTCRAGEQYNKDIDTCEDCPLNKYQDKEGITPCKECPPHHVTLETGRKHVNECTELCPAGTYSNTSVVPCTPCPIGSYQSSIGQKACISCPEGKITNSSGRTTDANCAKYDIYINRELSNLQLKSLDVDAFDLTLALWLRVSTTNNGPPNISLSSYHPNHGEYFFIAINENISVRMKQALHMSSETVPLGKWVLLVVILDSDSRLLTIKLKDTIVLQESFFSDVNTTVLMSGSSIRMTVGSNTTIRFTGLFLSSQNLSESRIQSLSSSCSYDIPPSPLSMSDISRLRQTGIQVEIPSSCDAVDECKSKPCGNHTCVNIPAGFECSCLHGYSGSTCAIPPDLCRNNDCKNGATCINNGLDYKCKCPPGYSGDLCQEAPIDGNWSYWSTWSLCSQTCGGGSRSRSRQCNSPAPGDYGLNCTGHDHETDNCNIEDCPSCPELPLGNGTKVNITFVNGTEIRKISCQDGLAFAPGFEPDQEYKCGISTNYNWAHTSTANPLGRPPSCGEISGPQKLATTTTILYDTLPCSASSVAKATIEDKRMSMQCVSNNTCNASVSTTCSGNGTVVAMITLSASLEGKENLDVQTFYESNTVSDNLHALVNTVIELETSTQKLVNESAHRFEVQDGGKIHRVNTRSIDAVGSVVCPVGSVSSGGVCVECPVGTYYQSSTSSCQYCEIGAYQDETAQSVCKPCLLGYTTVGVGSVSIQDCKARPARTSTIQSDVYENSRMKPDDAETNLALIIGCSLAGVVVTSVLIGIMIYKWKTRTNPKGSFLSLRKAISPAPETCVSHQSPFFENVKIIHFQPQGRF</sequence>
<keyword evidence="9" id="KW-0812">Transmembrane</keyword>
<evidence type="ECO:0000256" key="7">
    <source>
        <dbReference type="PROSITE-ProRule" id="PRU00076"/>
    </source>
</evidence>
<dbReference type="Gene3D" id="2.10.70.10">
    <property type="entry name" value="Complement Module, domain 1"/>
    <property type="match status" value="4"/>
</dbReference>
<dbReference type="SUPFAM" id="SSF82895">
    <property type="entry name" value="TSP-1 type 1 repeat"/>
    <property type="match status" value="1"/>
</dbReference>
<dbReference type="Pfam" id="PF00090">
    <property type="entry name" value="TSP_1"/>
    <property type="match status" value="1"/>
</dbReference>
<evidence type="ECO:0000259" key="11">
    <source>
        <dbReference type="PROSITE" id="PS50026"/>
    </source>
</evidence>
<organism evidence="14 15">
    <name type="scientific">Sinanodonta woodiana</name>
    <name type="common">Chinese pond mussel</name>
    <name type="synonym">Anodonta woodiana</name>
    <dbReference type="NCBI Taxonomy" id="1069815"/>
    <lineage>
        <taxon>Eukaryota</taxon>
        <taxon>Metazoa</taxon>
        <taxon>Spiralia</taxon>
        <taxon>Lophotrochozoa</taxon>
        <taxon>Mollusca</taxon>
        <taxon>Bivalvia</taxon>
        <taxon>Autobranchia</taxon>
        <taxon>Heteroconchia</taxon>
        <taxon>Palaeoheterodonta</taxon>
        <taxon>Unionida</taxon>
        <taxon>Unionoidea</taxon>
        <taxon>Unionidae</taxon>
        <taxon>Unioninae</taxon>
        <taxon>Sinanodonta</taxon>
    </lineage>
</organism>
<keyword evidence="10" id="KW-0732">Signal</keyword>
<dbReference type="InterPro" id="IPR000436">
    <property type="entry name" value="Sushi_SCR_CCP_dom"/>
</dbReference>
<dbReference type="PROSITE" id="PS01186">
    <property type="entry name" value="EGF_2"/>
    <property type="match status" value="2"/>
</dbReference>
<evidence type="ECO:0000259" key="13">
    <source>
        <dbReference type="PROSITE" id="PS50923"/>
    </source>
</evidence>
<feature type="domain" description="Sushi" evidence="13">
    <location>
        <begin position="225"/>
        <end position="285"/>
    </location>
</feature>
<dbReference type="SMART" id="SM00209">
    <property type="entry name" value="TSP1"/>
    <property type="match status" value="1"/>
</dbReference>
<feature type="domain" description="EGF-like" evidence="11">
    <location>
        <begin position="1041"/>
        <end position="1076"/>
    </location>
</feature>
<protein>
    <recommendedName>
        <fullName evidence="16">Sushi, von Willebrand factor type A, EGF and pentraxin domain-containing protein 1</fullName>
    </recommendedName>
</protein>
<comment type="caution">
    <text evidence="14">The sequence shown here is derived from an EMBL/GenBank/DDBJ whole genome shotgun (WGS) entry which is preliminary data.</text>
</comment>
<dbReference type="InterPro" id="IPR000742">
    <property type="entry name" value="EGF"/>
</dbReference>
<evidence type="ECO:0000256" key="4">
    <source>
        <dbReference type="ARBA" id="ARBA00022737"/>
    </source>
</evidence>
<dbReference type="PROSITE" id="PS50092">
    <property type="entry name" value="TSP1"/>
    <property type="match status" value="1"/>
</dbReference>
<dbReference type="InterPro" id="IPR000152">
    <property type="entry name" value="EGF-type_Asp/Asn_hydroxyl_site"/>
</dbReference>
<dbReference type="Proteomes" id="UP001634394">
    <property type="component" value="Unassembled WGS sequence"/>
</dbReference>
<dbReference type="InterPro" id="IPR035976">
    <property type="entry name" value="Sushi/SCR/CCP_sf"/>
</dbReference>
<dbReference type="InterPro" id="IPR001881">
    <property type="entry name" value="EGF-like_Ca-bd_dom"/>
</dbReference>
<dbReference type="CDD" id="cd00054">
    <property type="entry name" value="EGF_CA"/>
    <property type="match status" value="2"/>
</dbReference>
<dbReference type="GO" id="GO:0005576">
    <property type="term" value="C:extracellular region"/>
    <property type="evidence" value="ECO:0007669"/>
    <property type="project" value="UniProtKB-SubCell"/>
</dbReference>
<feature type="disulfide bond" evidence="8">
    <location>
        <begin position="437"/>
        <end position="480"/>
    </location>
</feature>
<dbReference type="EMBL" id="JBJQND010000007">
    <property type="protein sequence ID" value="KAL3870912.1"/>
    <property type="molecule type" value="Genomic_DNA"/>
</dbReference>
<dbReference type="InterPro" id="IPR000884">
    <property type="entry name" value="TSP1_rpt"/>
</dbReference>
<feature type="domain" description="Sushi" evidence="13">
    <location>
        <begin position="286"/>
        <end position="348"/>
    </location>
</feature>